<dbReference type="Gene3D" id="3.40.50.2300">
    <property type="match status" value="1"/>
</dbReference>
<dbReference type="EC" id="3.1.3.48" evidence="2"/>
<dbReference type="InterPro" id="IPR017867">
    <property type="entry name" value="Tyr_phospatase_low_mol_wt"/>
</dbReference>
<dbReference type="InterPro" id="IPR050438">
    <property type="entry name" value="LMW_PTPase"/>
</dbReference>
<proteinExistence type="inferred from homology"/>
<evidence type="ECO:0000256" key="4">
    <source>
        <dbReference type="ARBA" id="ARBA00022912"/>
    </source>
</evidence>
<accession>A0ABM9NE60</accession>
<dbReference type="Proteomes" id="UP001497493">
    <property type="component" value="Chromosome"/>
</dbReference>
<name>A0ABM9NE60_9GAMM</name>
<keyword evidence="7" id="KW-1185">Reference proteome</keyword>
<dbReference type="EMBL" id="OZ026884">
    <property type="protein sequence ID" value="CAL1238881.1"/>
    <property type="molecule type" value="Genomic_DNA"/>
</dbReference>
<dbReference type="RefSeq" id="WP_348758489.1">
    <property type="nucleotide sequence ID" value="NZ_OZ026884.1"/>
</dbReference>
<keyword evidence="4" id="KW-0904">Protein phosphatase</keyword>
<evidence type="ECO:0000256" key="3">
    <source>
        <dbReference type="ARBA" id="ARBA00022801"/>
    </source>
</evidence>
<dbReference type="PANTHER" id="PTHR11717">
    <property type="entry name" value="LOW MOLECULAR WEIGHT PROTEIN TYROSINE PHOSPHATASE"/>
    <property type="match status" value="1"/>
</dbReference>
<organism evidence="6 7">
    <name type="scientific">Candidatus Methylocalor cossyra</name>
    <dbReference type="NCBI Taxonomy" id="3108543"/>
    <lineage>
        <taxon>Bacteria</taxon>
        <taxon>Pseudomonadati</taxon>
        <taxon>Pseudomonadota</taxon>
        <taxon>Gammaproteobacteria</taxon>
        <taxon>Methylococcales</taxon>
        <taxon>Methylococcaceae</taxon>
        <taxon>Candidatus Methylocalor</taxon>
    </lineage>
</organism>
<dbReference type="Pfam" id="PF01451">
    <property type="entry name" value="LMWPc"/>
    <property type="match status" value="1"/>
</dbReference>
<evidence type="ECO:0000256" key="2">
    <source>
        <dbReference type="ARBA" id="ARBA00013064"/>
    </source>
</evidence>
<comment type="similarity">
    <text evidence="1">Belongs to the low molecular weight phosphotyrosine protein phosphatase family.</text>
</comment>
<dbReference type="SUPFAM" id="SSF52788">
    <property type="entry name" value="Phosphotyrosine protein phosphatases I"/>
    <property type="match status" value="1"/>
</dbReference>
<dbReference type="PRINTS" id="PR00719">
    <property type="entry name" value="LMWPTPASE"/>
</dbReference>
<dbReference type="SMART" id="SM00226">
    <property type="entry name" value="LMWPc"/>
    <property type="match status" value="1"/>
</dbReference>
<evidence type="ECO:0000256" key="1">
    <source>
        <dbReference type="ARBA" id="ARBA00011063"/>
    </source>
</evidence>
<dbReference type="InterPro" id="IPR036196">
    <property type="entry name" value="Ptyr_pPase_sf"/>
</dbReference>
<dbReference type="GO" id="GO:0004725">
    <property type="term" value="F:protein tyrosine phosphatase activity"/>
    <property type="evidence" value="ECO:0007669"/>
    <property type="project" value="UniProtKB-EC"/>
</dbReference>
<evidence type="ECO:0000313" key="6">
    <source>
        <dbReference type="EMBL" id="CAL1238881.1"/>
    </source>
</evidence>
<keyword evidence="3 6" id="KW-0378">Hydrolase</keyword>
<dbReference type="InterPro" id="IPR023485">
    <property type="entry name" value="Ptyr_pPase"/>
</dbReference>
<evidence type="ECO:0000313" key="7">
    <source>
        <dbReference type="Proteomes" id="UP001497493"/>
    </source>
</evidence>
<protein>
    <recommendedName>
        <fullName evidence="2">protein-tyrosine-phosphatase</fullName>
        <ecNumber evidence="2">3.1.3.48</ecNumber>
    </recommendedName>
</protein>
<dbReference type="CDD" id="cd16343">
    <property type="entry name" value="LMWPTP"/>
    <property type="match status" value="1"/>
</dbReference>
<sequence>MAEIKVLFCCMGNVCRSPMAEGFFRRLVDEAGLGERIVIDSAGTHTDLLDSPPDPRAQQIMAERGIDISGLRARPIKRADFERFDLILAMDGQNFDMLRFTCPKPYAYKIGQLLDYAPAFKVKDIPDPLHGDEETFVRVADMVEAAAAGLLERLRERLENQENA</sequence>
<evidence type="ECO:0000259" key="5">
    <source>
        <dbReference type="SMART" id="SM00226"/>
    </source>
</evidence>
<dbReference type="PANTHER" id="PTHR11717:SF7">
    <property type="entry name" value="LOW MOLECULAR WEIGHT PHOSPHOTYROSINE PROTEIN PHOSPHATASE"/>
    <property type="match status" value="1"/>
</dbReference>
<gene>
    <name evidence="6" type="ORF">MECH1_V1_0100</name>
</gene>
<feature type="domain" description="Phosphotyrosine protein phosphatase I" evidence="5">
    <location>
        <begin position="4"/>
        <end position="153"/>
    </location>
</feature>
<reference evidence="6 7" key="1">
    <citation type="submission" date="2024-04" db="EMBL/GenBank/DDBJ databases">
        <authorList>
            <person name="Cremers G."/>
        </authorList>
    </citation>
    <scope>NUCLEOTIDE SEQUENCE [LARGE SCALE GENOMIC DNA]</scope>
    <source>
        <strain evidence="6">MeCH1-AG</strain>
    </source>
</reference>